<dbReference type="EMBL" id="AK375037">
    <property type="protein sequence ID" value="BAK06232.1"/>
    <property type="molecule type" value="mRNA"/>
</dbReference>
<feature type="compositionally biased region" description="Basic residues" evidence="1">
    <location>
        <begin position="31"/>
        <end position="42"/>
    </location>
</feature>
<evidence type="ECO:0000313" key="2">
    <source>
        <dbReference type="EMBL" id="BAK06232.1"/>
    </source>
</evidence>
<feature type="compositionally biased region" description="Basic residues" evidence="1">
    <location>
        <begin position="67"/>
        <end position="78"/>
    </location>
</feature>
<proteinExistence type="evidence at transcript level"/>
<organism evidence="2">
    <name type="scientific">Hordeum vulgare subsp. vulgare</name>
    <name type="common">Domesticated barley</name>
    <dbReference type="NCBI Taxonomy" id="112509"/>
    <lineage>
        <taxon>Eukaryota</taxon>
        <taxon>Viridiplantae</taxon>
        <taxon>Streptophyta</taxon>
        <taxon>Embryophyta</taxon>
        <taxon>Tracheophyta</taxon>
        <taxon>Spermatophyta</taxon>
        <taxon>Magnoliopsida</taxon>
        <taxon>Liliopsida</taxon>
        <taxon>Poales</taxon>
        <taxon>Poaceae</taxon>
        <taxon>BOP clade</taxon>
        <taxon>Pooideae</taxon>
        <taxon>Triticodae</taxon>
        <taxon>Triticeae</taxon>
        <taxon>Hordeinae</taxon>
        <taxon>Hordeum</taxon>
    </lineage>
</organism>
<feature type="compositionally biased region" description="Polar residues" evidence="1">
    <location>
        <begin position="1"/>
        <end position="11"/>
    </location>
</feature>
<accession>F2EFW0</accession>
<dbReference type="AlphaFoldDB" id="F2EFW0"/>
<feature type="compositionally biased region" description="Basic and acidic residues" evidence="1">
    <location>
        <begin position="82"/>
        <end position="93"/>
    </location>
</feature>
<feature type="compositionally biased region" description="Pro residues" evidence="1">
    <location>
        <begin position="129"/>
        <end position="165"/>
    </location>
</feature>
<name>F2EFW0_HORVV</name>
<evidence type="ECO:0000256" key="1">
    <source>
        <dbReference type="SAM" id="MobiDB-lite"/>
    </source>
</evidence>
<protein>
    <submittedName>
        <fullName evidence="2">Predicted protein</fullName>
    </submittedName>
</protein>
<reference evidence="2" key="1">
    <citation type="journal article" date="2011" name="Plant Physiol.">
        <title>Comprehensive sequence analysis of 24,783 barley full-length cDNAs derived from 12 clone libraries.</title>
        <authorList>
            <person name="Matsumoto T."/>
            <person name="Tanaka T."/>
            <person name="Sakai H."/>
            <person name="Amano N."/>
            <person name="Kanamori H."/>
            <person name="Kurita K."/>
            <person name="Kikuta A."/>
            <person name="Kamiya K."/>
            <person name="Yamamoto M."/>
            <person name="Ikawa H."/>
            <person name="Fujii N."/>
            <person name="Hori K."/>
            <person name="Itoh T."/>
            <person name="Sato K."/>
        </authorList>
    </citation>
    <scope>NUCLEOTIDE SEQUENCE</scope>
    <source>
        <tissue evidence="2">Flower</tissue>
    </source>
</reference>
<feature type="region of interest" description="Disordered" evidence="1">
    <location>
        <begin position="1"/>
        <end position="165"/>
    </location>
</feature>
<sequence length="200" mass="22709">MTTHPRPQLSPNYPIAPPTISPEKNPPSSSRQHHQQPARRPRLLLSASPRQAGHGRRRPVRRASLQHLRRALHGRRAQQRGLRQDLPRPDPPRRSHGRRGCRRRQREGEPLLSHSRSPPHTDPRRSALLPPPRPLPSRRPSSPPRPLPPRRPSASGPPPPPPALPNPADLIWHAYHTTDRPSNIFLTLHSLDVQALNHIR</sequence>
<feature type="compositionally biased region" description="Basic residues" evidence="1">
    <location>
        <begin position="94"/>
        <end position="105"/>
    </location>
</feature>